<dbReference type="InterPro" id="IPR027520">
    <property type="entry name" value="Slx1"/>
</dbReference>
<organism evidence="11 12">
    <name type="scientific">Aulographum hederae CBS 113979</name>
    <dbReference type="NCBI Taxonomy" id="1176131"/>
    <lineage>
        <taxon>Eukaryota</taxon>
        <taxon>Fungi</taxon>
        <taxon>Dikarya</taxon>
        <taxon>Ascomycota</taxon>
        <taxon>Pezizomycotina</taxon>
        <taxon>Dothideomycetes</taxon>
        <taxon>Pleosporomycetidae</taxon>
        <taxon>Aulographales</taxon>
        <taxon>Aulographaceae</taxon>
    </lineage>
</organism>
<accession>A0A6G1HD30</accession>
<name>A0A6G1HD30_9PEZI</name>
<feature type="domain" description="GIY-YIG" evidence="10">
    <location>
        <begin position="10"/>
        <end position="92"/>
    </location>
</feature>
<dbReference type="InterPro" id="IPR050381">
    <property type="entry name" value="SLX1_endonuclease"/>
</dbReference>
<dbReference type="SUPFAM" id="SSF82771">
    <property type="entry name" value="GIY-YIG endonuclease"/>
    <property type="match status" value="1"/>
</dbReference>
<keyword evidence="6 8" id="KW-0234">DNA repair</keyword>
<dbReference type="InterPro" id="IPR013083">
    <property type="entry name" value="Znf_RING/FYVE/PHD"/>
</dbReference>
<gene>
    <name evidence="11" type="ORF">K402DRAFT_409971</name>
</gene>
<dbReference type="GO" id="GO:0033557">
    <property type="term" value="C:Slx1-Slx4 complex"/>
    <property type="evidence" value="ECO:0007669"/>
    <property type="project" value="UniProtKB-UniRule"/>
</dbReference>
<reference evidence="11" key="1">
    <citation type="journal article" date="2020" name="Stud. Mycol.">
        <title>101 Dothideomycetes genomes: a test case for predicting lifestyles and emergence of pathogens.</title>
        <authorList>
            <person name="Haridas S."/>
            <person name="Albert R."/>
            <person name="Binder M."/>
            <person name="Bloem J."/>
            <person name="Labutti K."/>
            <person name="Salamov A."/>
            <person name="Andreopoulos B."/>
            <person name="Baker S."/>
            <person name="Barry K."/>
            <person name="Bills G."/>
            <person name="Bluhm B."/>
            <person name="Cannon C."/>
            <person name="Castanera R."/>
            <person name="Culley D."/>
            <person name="Daum C."/>
            <person name="Ezra D."/>
            <person name="Gonzalez J."/>
            <person name="Henrissat B."/>
            <person name="Kuo A."/>
            <person name="Liang C."/>
            <person name="Lipzen A."/>
            <person name="Lutzoni F."/>
            <person name="Magnuson J."/>
            <person name="Mondo S."/>
            <person name="Nolan M."/>
            <person name="Ohm R."/>
            <person name="Pangilinan J."/>
            <person name="Park H.-J."/>
            <person name="Ramirez L."/>
            <person name="Alfaro M."/>
            <person name="Sun H."/>
            <person name="Tritt A."/>
            <person name="Yoshinaga Y."/>
            <person name="Zwiers L.-H."/>
            <person name="Turgeon B."/>
            <person name="Goodwin S."/>
            <person name="Spatafora J."/>
            <person name="Crous P."/>
            <person name="Grigoriev I."/>
        </authorList>
    </citation>
    <scope>NUCLEOTIDE SEQUENCE</scope>
    <source>
        <strain evidence="11">CBS 113979</strain>
    </source>
</reference>
<evidence type="ECO:0000256" key="6">
    <source>
        <dbReference type="ARBA" id="ARBA00023204"/>
    </source>
</evidence>
<dbReference type="AlphaFoldDB" id="A0A6G1HD30"/>
<evidence type="ECO:0000256" key="5">
    <source>
        <dbReference type="ARBA" id="ARBA00023172"/>
    </source>
</evidence>
<evidence type="ECO:0000256" key="2">
    <source>
        <dbReference type="ARBA" id="ARBA00022759"/>
    </source>
</evidence>
<dbReference type="InterPro" id="IPR035901">
    <property type="entry name" value="GIY-YIG_endonuc_sf"/>
</dbReference>
<dbReference type="Gene3D" id="3.40.1440.10">
    <property type="entry name" value="GIY-YIG endonuclease"/>
    <property type="match status" value="1"/>
</dbReference>
<dbReference type="CDD" id="cd10455">
    <property type="entry name" value="GIY-YIG_SLX1"/>
    <property type="match status" value="1"/>
</dbReference>
<keyword evidence="12" id="KW-1185">Reference proteome</keyword>
<dbReference type="Gene3D" id="3.30.40.10">
    <property type="entry name" value="Zinc/RING finger domain, C3HC4 (zinc finger)"/>
    <property type="match status" value="1"/>
</dbReference>
<dbReference type="Pfam" id="PF21202">
    <property type="entry name" value="SLX1_C"/>
    <property type="match status" value="1"/>
</dbReference>
<dbReference type="GO" id="GO:0017108">
    <property type="term" value="F:5'-flap endonuclease activity"/>
    <property type="evidence" value="ECO:0007669"/>
    <property type="project" value="InterPro"/>
</dbReference>
<evidence type="ECO:0000313" key="12">
    <source>
        <dbReference type="Proteomes" id="UP000800041"/>
    </source>
</evidence>
<keyword evidence="1 8" id="KW-0540">Nuclease</keyword>
<dbReference type="GO" id="GO:0000724">
    <property type="term" value="P:double-strand break repair via homologous recombination"/>
    <property type="evidence" value="ECO:0007669"/>
    <property type="project" value="TreeGrafter"/>
</dbReference>
<evidence type="ECO:0000256" key="9">
    <source>
        <dbReference type="SAM" id="MobiDB-lite"/>
    </source>
</evidence>
<comment type="cofactor">
    <cofactor evidence="8">
        <name>a divalent metal cation</name>
        <dbReference type="ChEBI" id="CHEBI:60240"/>
    </cofactor>
</comment>
<protein>
    <recommendedName>
        <fullName evidence="10">GIY-YIG domain-containing protein</fullName>
    </recommendedName>
</protein>
<comment type="similarity">
    <text evidence="8">Belongs to the SLX1 family.</text>
</comment>
<dbReference type="InterPro" id="IPR048749">
    <property type="entry name" value="SLX1_C"/>
</dbReference>
<feature type="region of interest" description="Disordered" evidence="9">
    <location>
        <begin position="98"/>
        <end position="122"/>
    </location>
</feature>
<dbReference type="PANTHER" id="PTHR20208:SF10">
    <property type="entry name" value="STRUCTURE-SPECIFIC ENDONUCLEASE SUBUNIT SLX1"/>
    <property type="match status" value="1"/>
</dbReference>
<evidence type="ECO:0000256" key="4">
    <source>
        <dbReference type="ARBA" id="ARBA00022801"/>
    </source>
</evidence>
<evidence type="ECO:0000256" key="3">
    <source>
        <dbReference type="ARBA" id="ARBA00022763"/>
    </source>
</evidence>
<evidence type="ECO:0000256" key="8">
    <source>
        <dbReference type="HAMAP-Rule" id="MF_03100"/>
    </source>
</evidence>
<feature type="region of interest" description="Disordered" evidence="9">
    <location>
        <begin position="339"/>
        <end position="393"/>
    </location>
</feature>
<dbReference type="Pfam" id="PF01541">
    <property type="entry name" value="GIY-YIG"/>
    <property type="match status" value="1"/>
</dbReference>
<comment type="subcellular location">
    <subcellularLocation>
        <location evidence="8">Nucleus</location>
    </subcellularLocation>
</comment>
<dbReference type="Proteomes" id="UP000800041">
    <property type="component" value="Unassembled WGS sequence"/>
</dbReference>
<dbReference type="HAMAP" id="MF_03100">
    <property type="entry name" value="Endonuc_su_Slx1"/>
    <property type="match status" value="1"/>
</dbReference>
<proteinExistence type="inferred from homology"/>
<evidence type="ECO:0000256" key="7">
    <source>
        <dbReference type="ARBA" id="ARBA00023242"/>
    </source>
</evidence>
<keyword evidence="7 8" id="KW-0539">Nucleus</keyword>
<dbReference type="InterPro" id="IPR000305">
    <property type="entry name" value="GIY-YIG_endonuc"/>
</dbReference>
<sequence length="393" mass="44346">MYAMDRPIPAFYCCYLLRSIKFHSSLYVGSTPHPVRRLKQHNGTSTGGAKRTSKEKLRPWEMTCIVTGFPSKIAALQFEWAWQNTHLTRHIPSEDRITKTKTKVRISPRSGRERKRPERPSMSLTDRVANLQLLLSVKSFGRWPLAVKFFSEDVFRVWQQLVKRAEVPIRKGINVVLETGSVTAQVAATQPEAALEINIPKGIDALDVGYGGMKEELEKSRELMSLDVAKPCVVCKHGIQANEAMTLVCPNATCNALSHVTCLSSHFLQQEQNSQAMLPTEGKCPKCHKTVQWAGMVRDLSLRTRGEKELEKLFKTGSSQAAQEPAHFTEEDSWIYQQFDSEDGVPFSDEDEGNDERPPSRLNSPIAVKTSQKPKRRGKYVLDSDWSDSDILD</sequence>
<comment type="caution">
    <text evidence="8">Lacks conserved residue(s) required for the propagation of feature annotation.</text>
</comment>
<dbReference type="FunFam" id="3.40.1440.10:FF:000006">
    <property type="entry name" value="Structure-specific endonuclease subunit SLX1"/>
    <property type="match status" value="1"/>
</dbReference>
<keyword evidence="5 8" id="KW-0233">DNA recombination</keyword>
<keyword evidence="4 8" id="KW-0378">Hydrolase</keyword>
<keyword evidence="3 8" id="KW-0227">DNA damage</keyword>
<dbReference type="OrthoDB" id="24645at2759"/>
<evidence type="ECO:0000256" key="1">
    <source>
        <dbReference type="ARBA" id="ARBA00022722"/>
    </source>
</evidence>
<dbReference type="PROSITE" id="PS50164">
    <property type="entry name" value="GIY_YIG"/>
    <property type="match status" value="1"/>
</dbReference>
<comment type="function">
    <text evidence="8">Catalytic subunit of the SLX1-SLX4 structure-specific endonuclease that resolves DNA secondary structures generated during DNA repair and recombination. Has endonuclease activity towards branched DNA substrates, introducing single-strand cuts in duplex DNA close to junctions with ss-DNA.</text>
</comment>
<feature type="compositionally biased region" description="Acidic residues" evidence="9">
    <location>
        <begin position="340"/>
        <end position="354"/>
    </location>
</feature>
<evidence type="ECO:0000313" key="11">
    <source>
        <dbReference type="EMBL" id="KAF1991143.1"/>
    </source>
</evidence>
<evidence type="ECO:0000259" key="10">
    <source>
        <dbReference type="PROSITE" id="PS50164"/>
    </source>
</evidence>
<dbReference type="PANTHER" id="PTHR20208">
    <property type="entry name" value="STRUCTURE-SPECIFIC ENDONUCLEASE SUBUNIT SLX1"/>
    <property type="match status" value="1"/>
</dbReference>
<keyword evidence="2 8" id="KW-0255">Endonuclease</keyword>
<dbReference type="EMBL" id="ML977140">
    <property type="protein sequence ID" value="KAF1991143.1"/>
    <property type="molecule type" value="Genomic_DNA"/>
</dbReference>
<comment type="subunit">
    <text evidence="8">Forms a heterodimer with SLX4.</text>
</comment>
<dbReference type="GO" id="GO:0008821">
    <property type="term" value="F:crossover junction DNA endonuclease activity"/>
    <property type="evidence" value="ECO:0007669"/>
    <property type="project" value="TreeGrafter"/>
</dbReference>